<keyword evidence="3" id="KW-1185">Reference proteome</keyword>
<keyword evidence="1" id="KW-0812">Transmembrane</keyword>
<feature type="transmembrane region" description="Helical" evidence="1">
    <location>
        <begin position="77"/>
        <end position="97"/>
    </location>
</feature>
<gene>
    <name evidence="2" type="ORF">ACH5RR_024181</name>
</gene>
<accession>A0ABD2ZDV6</accession>
<name>A0ABD2ZDV6_9GENT</name>
<comment type="caution">
    <text evidence="2">The sequence shown here is derived from an EMBL/GenBank/DDBJ whole genome shotgun (WGS) entry which is preliminary data.</text>
</comment>
<evidence type="ECO:0000313" key="3">
    <source>
        <dbReference type="Proteomes" id="UP001630127"/>
    </source>
</evidence>
<sequence>MQNNCRRTSIHHSYPSKPTISHFPLSFLLFSPEFLKNHSASQFPNTPKIESTYLSFFPSSFLFFSLLLFFFPRNSRSLYSLFTPFIIQSLFLSYLNYSSTRKKKLEKKSWDFFHFFFIGFSLI</sequence>
<evidence type="ECO:0000313" key="2">
    <source>
        <dbReference type="EMBL" id="KAL3517279.1"/>
    </source>
</evidence>
<evidence type="ECO:0000256" key="1">
    <source>
        <dbReference type="SAM" id="Phobius"/>
    </source>
</evidence>
<dbReference type="AlphaFoldDB" id="A0ABD2ZDV6"/>
<protein>
    <submittedName>
        <fullName evidence="2">Uncharacterized protein</fullName>
    </submittedName>
</protein>
<dbReference type="Proteomes" id="UP001630127">
    <property type="component" value="Unassembled WGS sequence"/>
</dbReference>
<organism evidence="2 3">
    <name type="scientific">Cinchona calisaya</name>
    <dbReference type="NCBI Taxonomy" id="153742"/>
    <lineage>
        <taxon>Eukaryota</taxon>
        <taxon>Viridiplantae</taxon>
        <taxon>Streptophyta</taxon>
        <taxon>Embryophyta</taxon>
        <taxon>Tracheophyta</taxon>
        <taxon>Spermatophyta</taxon>
        <taxon>Magnoliopsida</taxon>
        <taxon>eudicotyledons</taxon>
        <taxon>Gunneridae</taxon>
        <taxon>Pentapetalae</taxon>
        <taxon>asterids</taxon>
        <taxon>lamiids</taxon>
        <taxon>Gentianales</taxon>
        <taxon>Rubiaceae</taxon>
        <taxon>Cinchonoideae</taxon>
        <taxon>Cinchoneae</taxon>
        <taxon>Cinchona</taxon>
    </lineage>
</organism>
<keyword evidence="1" id="KW-0472">Membrane</keyword>
<proteinExistence type="predicted"/>
<keyword evidence="1" id="KW-1133">Transmembrane helix</keyword>
<reference evidence="2 3" key="1">
    <citation type="submission" date="2024-11" db="EMBL/GenBank/DDBJ databases">
        <title>A near-complete genome assembly of Cinchona calisaya.</title>
        <authorList>
            <person name="Lian D.C."/>
            <person name="Zhao X.W."/>
            <person name="Wei L."/>
        </authorList>
    </citation>
    <scope>NUCLEOTIDE SEQUENCE [LARGE SCALE GENOMIC DNA]</scope>
    <source>
        <tissue evidence="2">Nenye</tissue>
    </source>
</reference>
<dbReference type="EMBL" id="JBJUIK010000010">
    <property type="protein sequence ID" value="KAL3517279.1"/>
    <property type="molecule type" value="Genomic_DNA"/>
</dbReference>
<feature type="transmembrane region" description="Helical" evidence="1">
    <location>
        <begin position="53"/>
        <end position="71"/>
    </location>
</feature>